<sequence>MSYVTENTIWLSDKTSQSVKDTITRFYQLADSKQADAGPLMATEVFSPDGVLHSPNGTFTGASEISKSRDNAWSVVTERRHIIQKAFGGNDEESELVLLGSVHMKFSDGQASDSSFAAHVKLEPSGSTSGSPHITFMEVYAASVPLPVLL</sequence>
<proteinExistence type="predicted"/>
<dbReference type="OrthoDB" id="3468019at2759"/>
<dbReference type="EMBL" id="LUFC02000860">
    <property type="protein sequence ID" value="KAF4493697.1"/>
    <property type="molecule type" value="Genomic_DNA"/>
</dbReference>
<dbReference type="AlphaFoldDB" id="A0A9P5B2E4"/>
<comment type="caution">
    <text evidence="1">The sequence shown here is derived from an EMBL/GenBank/DDBJ whole genome shotgun (WGS) entry which is preliminary data.</text>
</comment>
<evidence type="ECO:0000313" key="1">
    <source>
        <dbReference type="EMBL" id="KAF4493697.1"/>
    </source>
</evidence>
<dbReference type="InterPro" id="IPR032710">
    <property type="entry name" value="NTF2-like_dom_sf"/>
</dbReference>
<accession>A0A9P5B2E4</accession>
<dbReference type="Proteomes" id="UP000737391">
    <property type="component" value="Unassembled WGS sequence"/>
</dbReference>
<name>A0A9P5B2E4_9HYPO</name>
<reference evidence="1" key="1">
    <citation type="submission" date="2020-01" db="EMBL/GenBank/DDBJ databases">
        <title>Identification and distribution of gene clusters putatively required for synthesis of sphingolipid metabolism inhibitors in phylogenetically diverse species of the filamentous fungus Fusarium.</title>
        <authorList>
            <person name="Kim H.-S."/>
            <person name="Busman M."/>
            <person name="Brown D.W."/>
            <person name="Divon H."/>
            <person name="Uhlig S."/>
            <person name="Proctor R.H."/>
        </authorList>
    </citation>
    <scope>NUCLEOTIDE SEQUENCE</scope>
    <source>
        <strain evidence="1">NRRL 31653</strain>
    </source>
</reference>
<dbReference type="SUPFAM" id="SSF54427">
    <property type="entry name" value="NTF2-like"/>
    <property type="match status" value="1"/>
</dbReference>
<keyword evidence="2" id="KW-1185">Reference proteome</keyword>
<protein>
    <submittedName>
        <fullName evidence="1">SnoaL-like domain containing protein</fullName>
    </submittedName>
</protein>
<evidence type="ECO:0000313" key="2">
    <source>
        <dbReference type="Proteomes" id="UP000737391"/>
    </source>
</evidence>
<gene>
    <name evidence="1" type="ORF">FAGAP_10174</name>
</gene>
<dbReference type="Gene3D" id="3.10.450.50">
    <property type="match status" value="1"/>
</dbReference>
<organism evidence="1 2">
    <name type="scientific">Fusarium agapanthi</name>
    <dbReference type="NCBI Taxonomy" id="1803897"/>
    <lineage>
        <taxon>Eukaryota</taxon>
        <taxon>Fungi</taxon>
        <taxon>Dikarya</taxon>
        <taxon>Ascomycota</taxon>
        <taxon>Pezizomycotina</taxon>
        <taxon>Sordariomycetes</taxon>
        <taxon>Hypocreomycetidae</taxon>
        <taxon>Hypocreales</taxon>
        <taxon>Nectriaceae</taxon>
        <taxon>Fusarium</taxon>
        <taxon>Fusarium fujikuroi species complex</taxon>
    </lineage>
</organism>